<gene>
    <name evidence="2" type="ORF">CRE_14080</name>
</gene>
<dbReference type="Proteomes" id="UP000008281">
    <property type="component" value="Unassembled WGS sequence"/>
</dbReference>
<dbReference type="InterPro" id="IPR026913">
    <property type="entry name" value="METTL24"/>
</dbReference>
<evidence type="ECO:0000313" key="2">
    <source>
        <dbReference type="EMBL" id="EFP07856.1"/>
    </source>
</evidence>
<organism evidence="3">
    <name type="scientific">Caenorhabditis remanei</name>
    <name type="common">Caenorhabditis vulgaris</name>
    <dbReference type="NCBI Taxonomy" id="31234"/>
    <lineage>
        <taxon>Eukaryota</taxon>
        <taxon>Metazoa</taxon>
        <taxon>Ecdysozoa</taxon>
        <taxon>Nematoda</taxon>
        <taxon>Chromadorea</taxon>
        <taxon>Rhabditida</taxon>
        <taxon>Rhabditina</taxon>
        <taxon>Rhabditomorpha</taxon>
        <taxon>Rhabditoidea</taxon>
        <taxon>Rhabditidae</taxon>
        <taxon>Peloderinae</taxon>
        <taxon>Caenorhabditis</taxon>
    </lineage>
</organism>
<proteinExistence type="predicted"/>
<reference evidence="2" key="1">
    <citation type="submission" date="2007-07" db="EMBL/GenBank/DDBJ databases">
        <title>PCAP assembly of the Caenorhabditis remanei genome.</title>
        <authorList>
            <consortium name="The Caenorhabditis remanei Sequencing Consortium"/>
            <person name="Wilson R.K."/>
        </authorList>
    </citation>
    <scope>NUCLEOTIDE SEQUENCE [LARGE SCALE GENOMIC DNA]</scope>
    <source>
        <strain evidence="2">PB4641</strain>
    </source>
</reference>
<evidence type="ECO:0000259" key="1">
    <source>
        <dbReference type="Pfam" id="PF05050"/>
    </source>
</evidence>
<accession>E3MRF1</accession>
<sequence length="286" mass="32593">MSRDTKARSLIILLLFVILVISISNYFTVSKIEYHVISSIDIDSSNIISFFPSESIKELRKKALLNAENDRKLVSDASKKDNYQEFYKTVKVEAHCSQKERIGEKGDGGKYVCNPKKVKRDCTLMSLGLNNQIGFDKHIYEATGRQCKILGADLDPQNQRTKDSYAKMNGELFAGRIPNEITIPQILEKAGRKEVELLKMDIEKGELTALEPLIKDYFVCQIFIELHGKPSVHLEMLQKIAKYGFRIFNVDENLLCPHCCEYSMINELCMTQFEVVPLGITIPKSQ</sequence>
<dbReference type="InParanoid" id="E3MRF1"/>
<dbReference type="eggNOG" id="ENOG502S9FE">
    <property type="taxonomic scope" value="Eukaryota"/>
</dbReference>
<dbReference type="InterPro" id="IPR006342">
    <property type="entry name" value="FkbM_mtfrase"/>
</dbReference>
<dbReference type="OrthoDB" id="5815019at2759"/>
<protein>
    <recommendedName>
        <fullName evidence="1">Methyltransferase FkbM domain-containing protein</fullName>
    </recommendedName>
</protein>
<evidence type="ECO:0000313" key="3">
    <source>
        <dbReference type="Proteomes" id="UP000008281"/>
    </source>
</evidence>
<dbReference type="FunCoup" id="E3MRF1">
    <property type="interactions" value="20"/>
</dbReference>
<name>E3MRF1_CAERE</name>
<dbReference type="EMBL" id="DS268469">
    <property type="protein sequence ID" value="EFP07856.1"/>
    <property type="molecule type" value="Genomic_DNA"/>
</dbReference>
<dbReference type="HOGENOM" id="CLU_074434_0_0_1"/>
<keyword evidence="3" id="KW-1185">Reference proteome</keyword>
<feature type="domain" description="Methyltransferase FkbM" evidence="1">
    <location>
        <begin position="93"/>
        <end position="247"/>
    </location>
</feature>
<dbReference type="PANTHER" id="PTHR32026:SF6">
    <property type="entry name" value="METHYLTRANSFERASE FKBM DOMAIN-CONTAINING PROTEIN"/>
    <property type="match status" value="1"/>
</dbReference>
<dbReference type="STRING" id="31234.E3MRF1"/>
<dbReference type="PANTHER" id="PTHR32026">
    <property type="entry name" value="METHYLTRANSFERASE-LIKE PROTEIN 24"/>
    <property type="match status" value="1"/>
</dbReference>
<dbReference type="AlphaFoldDB" id="E3MRF1"/>
<dbReference type="Pfam" id="PF05050">
    <property type="entry name" value="Methyltransf_21"/>
    <property type="match status" value="1"/>
</dbReference>